<evidence type="ECO:0000313" key="7">
    <source>
        <dbReference type="Proteomes" id="UP000255082"/>
    </source>
</evidence>
<comment type="similarity">
    <text evidence="1">Belongs to the cutinase family.</text>
</comment>
<accession>A0A378X4B6</accession>
<keyword evidence="5" id="KW-0732">Signal</keyword>
<dbReference type="RefSeq" id="WP_128145477.1">
    <property type="nucleotide sequence ID" value="NZ_JAJFOE010000003.1"/>
</dbReference>
<dbReference type="GO" id="GO:0052689">
    <property type="term" value="F:carboxylic ester hydrolase activity"/>
    <property type="evidence" value="ECO:0007669"/>
    <property type="project" value="UniProtKB-KW"/>
</dbReference>
<dbReference type="AlphaFoldDB" id="A0A378X4B6"/>
<dbReference type="Pfam" id="PF01083">
    <property type="entry name" value="Cutinase"/>
    <property type="match status" value="1"/>
</dbReference>
<sequence length="413" mass="40692">MTASTLTLKSLATAAVSAACAAVVTGLGSGAADAVPIGPGCPALYVIGIQGTGQSNPDPTADTGVIGALLAQVQAAAPDLVQHSTIPYPAGFGGIVPGGGPAPYAESATEALAGLDAAATDITNVCPSTLLAGVAYSQGAQAMAQFAQQVGAGHGPVSPDKIAGIALYANPDRLPNSPVIPGRPGQTVPDPAPGTSGAAVATVQILNPPAAGSGIATDGDGYGALTGRVADICTDGDLACSAPDHAALLRIGAEIAAQADLRDPIAALSSINGLFSTAMGRAWTTVLAEDFHTDPGNADYLPGKPLAQRLTDAADPRTPAPGPDQVQAAAQRWDQITAAAVANPLGIVAKLAGQLAGAWGQLVADNADLINAAVWVRYGDTVARHNGYLASGQLASGVAWMTALAHDAAGHQS</sequence>
<dbReference type="Gene3D" id="3.40.50.1820">
    <property type="entry name" value="alpha/beta hydrolase"/>
    <property type="match status" value="1"/>
</dbReference>
<reference evidence="6 7" key="1">
    <citation type="submission" date="2018-06" db="EMBL/GenBank/DDBJ databases">
        <authorList>
            <consortium name="Pathogen Informatics"/>
            <person name="Doyle S."/>
        </authorList>
    </citation>
    <scope>NUCLEOTIDE SEQUENCE [LARGE SCALE GENOMIC DNA]</scope>
    <source>
        <strain evidence="6 7">NCTC13184</strain>
    </source>
</reference>
<dbReference type="InterPro" id="IPR000675">
    <property type="entry name" value="Cutinase/axe"/>
</dbReference>
<evidence type="ECO:0000256" key="1">
    <source>
        <dbReference type="ARBA" id="ARBA00007534"/>
    </source>
</evidence>
<evidence type="ECO:0000256" key="2">
    <source>
        <dbReference type="ARBA" id="ARBA00022487"/>
    </source>
</evidence>
<keyword evidence="3" id="KW-0378">Hydrolase</keyword>
<dbReference type="PANTHER" id="PTHR33630:SF9">
    <property type="entry name" value="CUTINASE 4"/>
    <property type="match status" value="1"/>
</dbReference>
<organism evidence="6 7">
    <name type="scientific">Nocardia africana</name>
    <dbReference type="NCBI Taxonomy" id="134964"/>
    <lineage>
        <taxon>Bacteria</taxon>
        <taxon>Bacillati</taxon>
        <taxon>Actinomycetota</taxon>
        <taxon>Actinomycetes</taxon>
        <taxon>Mycobacteriales</taxon>
        <taxon>Nocardiaceae</taxon>
        <taxon>Nocardia</taxon>
    </lineage>
</organism>
<protein>
    <submittedName>
        <fullName evidence="6">Cutinase</fullName>
    </submittedName>
</protein>
<keyword evidence="4" id="KW-1015">Disulfide bond</keyword>
<dbReference type="Proteomes" id="UP000255082">
    <property type="component" value="Unassembled WGS sequence"/>
</dbReference>
<dbReference type="SUPFAM" id="SSF53474">
    <property type="entry name" value="alpha/beta-Hydrolases"/>
    <property type="match status" value="1"/>
</dbReference>
<proteinExistence type="inferred from homology"/>
<name>A0A378X4B6_9NOCA</name>
<evidence type="ECO:0000256" key="5">
    <source>
        <dbReference type="SAM" id="SignalP"/>
    </source>
</evidence>
<evidence type="ECO:0000313" key="6">
    <source>
        <dbReference type="EMBL" id="SUA47393.1"/>
    </source>
</evidence>
<feature type="chain" id="PRO_5016565353" evidence="5">
    <location>
        <begin position="22"/>
        <end position="413"/>
    </location>
</feature>
<feature type="signal peptide" evidence="5">
    <location>
        <begin position="1"/>
        <end position="21"/>
    </location>
</feature>
<dbReference type="InterPro" id="IPR029058">
    <property type="entry name" value="AB_hydrolase_fold"/>
</dbReference>
<keyword evidence="2" id="KW-0719">Serine esterase</keyword>
<evidence type="ECO:0000256" key="3">
    <source>
        <dbReference type="ARBA" id="ARBA00022801"/>
    </source>
</evidence>
<gene>
    <name evidence="6" type="ORF">NCTC13184_05934</name>
</gene>
<dbReference type="EMBL" id="UGRU01000001">
    <property type="protein sequence ID" value="SUA47393.1"/>
    <property type="molecule type" value="Genomic_DNA"/>
</dbReference>
<dbReference type="OrthoDB" id="4570487at2"/>
<dbReference type="PANTHER" id="PTHR33630">
    <property type="entry name" value="CUTINASE RV1984C-RELATED-RELATED"/>
    <property type="match status" value="1"/>
</dbReference>
<dbReference type="SMART" id="SM01110">
    <property type="entry name" value="Cutinase"/>
    <property type="match status" value="1"/>
</dbReference>
<evidence type="ECO:0000256" key="4">
    <source>
        <dbReference type="ARBA" id="ARBA00023157"/>
    </source>
</evidence>